<keyword evidence="1" id="KW-0732">Signal</keyword>
<organism evidence="2 3">
    <name type="scientific">Geobacter argillaceus</name>
    <dbReference type="NCBI Taxonomy" id="345631"/>
    <lineage>
        <taxon>Bacteria</taxon>
        <taxon>Pseudomonadati</taxon>
        <taxon>Thermodesulfobacteriota</taxon>
        <taxon>Desulfuromonadia</taxon>
        <taxon>Geobacterales</taxon>
        <taxon>Geobacteraceae</taxon>
        <taxon>Geobacter</taxon>
    </lineage>
</organism>
<keyword evidence="3" id="KW-1185">Reference proteome</keyword>
<dbReference type="Gene3D" id="2.50.20.10">
    <property type="entry name" value="Lipoprotein localisation LolA/LolB/LppX"/>
    <property type="match status" value="1"/>
</dbReference>
<dbReference type="Proteomes" id="UP000319449">
    <property type="component" value="Unassembled WGS sequence"/>
</dbReference>
<dbReference type="EMBL" id="VLLN01000021">
    <property type="protein sequence ID" value="TWJ17487.1"/>
    <property type="molecule type" value="Genomic_DNA"/>
</dbReference>
<dbReference type="CDD" id="cd16329">
    <property type="entry name" value="LolA_like"/>
    <property type="match status" value="1"/>
</dbReference>
<evidence type="ECO:0000313" key="3">
    <source>
        <dbReference type="Proteomes" id="UP000319449"/>
    </source>
</evidence>
<dbReference type="InterPro" id="IPR010752">
    <property type="entry name" value="DUF1329"/>
</dbReference>
<evidence type="ECO:0000256" key="1">
    <source>
        <dbReference type="SAM" id="SignalP"/>
    </source>
</evidence>
<evidence type="ECO:0000313" key="2">
    <source>
        <dbReference type="EMBL" id="TWJ17487.1"/>
    </source>
</evidence>
<accession>A0A562VID9</accession>
<protein>
    <submittedName>
        <fullName evidence="2">Uncharacterized protein DUF1329</fullName>
    </submittedName>
</protein>
<feature type="signal peptide" evidence="1">
    <location>
        <begin position="1"/>
        <end position="22"/>
    </location>
</feature>
<reference evidence="2 3" key="1">
    <citation type="submission" date="2019-07" db="EMBL/GenBank/DDBJ databases">
        <title>Genomic Encyclopedia of Archaeal and Bacterial Type Strains, Phase II (KMG-II): from individual species to whole genera.</title>
        <authorList>
            <person name="Goeker M."/>
        </authorList>
    </citation>
    <scope>NUCLEOTIDE SEQUENCE [LARGE SCALE GENOMIC DNA]</scope>
    <source>
        <strain evidence="2 3">ATCC BAA-1139</strain>
    </source>
</reference>
<dbReference type="RefSeq" id="WP_145024241.1">
    <property type="nucleotide sequence ID" value="NZ_VLLN01000021.1"/>
</dbReference>
<proteinExistence type="predicted"/>
<name>A0A562VID9_9BACT</name>
<dbReference type="Pfam" id="PF07044">
    <property type="entry name" value="DUF1329"/>
    <property type="match status" value="1"/>
</dbReference>
<dbReference type="OrthoDB" id="178023at2"/>
<feature type="chain" id="PRO_5021943043" evidence="1">
    <location>
        <begin position="23"/>
        <end position="449"/>
    </location>
</feature>
<comment type="caution">
    <text evidence="2">The sequence shown here is derived from an EMBL/GenBank/DDBJ whole genome shotgun (WGS) entry which is preliminary data.</text>
</comment>
<gene>
    <name evidence="2" type="ORF">JN12_03026</name>
</gene>
<sequence length="449" mass="50265">MRLRECLVATCLALAYASVSLGAVTAEEAKKLGTTLTAVGAEKAGNADGTIPPYTGGLTTPPTGYKPGSGIRPDPFAHEKPVFSISAKNLNQYADKLTEGTKALMKKNPSFRIDVYPTHRTAAMPKYVHTGTARNAVTAQTANGGVSVRNVKSGIPFPMPKDGYEAMWNHLLRFDGEAFEFKFTVWNVDASGRRTLSSKGIEIQEYPYYDQKKPSTEHSMFLKVTYLEPARRSGESIMFYDPLDFASKGRRAWQYLPGQRRVKLAPDIGFDGPDPSTAGTGTYDDNFIFNGSLERFDWKLVGKKEMYVPYNAYKMVYEVKADKMCLPKFLNPDYVRWELHRVWVVEATLKPGKRHIYRKRVYYLDEDSWAALAVDKYDARGQLFRTGYSSMTQSYDVPAPLSDPCVFYDLIAGGYCFAISLADDGYLRYIKPLPARDWSPDSLAGNGVR</sequence>
<dbReference type="AlphaFoldDB" id="A0A562VID9"/>